<evidence type="ECO:0000313" key="8">
    <source>
        <dbReference type="Proteomes" id="UP000198847"/>
    </source>
</evidence>
<dbReference type="Gene3D" id="3.40.1410.10">
    <property type="entry name" value="Chorismate lyase-like"/>
    <property type="match status" value="1"/>
</dbReference>
<evidence type="ECO:0000256" key="1">
    <source>
        <dbReference type="ARBA" id="ARBA00022491"/>
    </source>
</evidence>
<dbReference type="InterPro" id="IPR012770">
    <property type="entry name" value="TreR"/>
</dbReference>
<dbReference type="Gene3D" id="1.10.10.10">
    <property type="entry name" value="Winged helix-like DNA-binding domain superfamily/Winged helix DNA-binding domain"/>
    <property type="match status" value="1"/>
</dbReference>
<proteinExistence type="predicted"/>
<evidence type="ECO:0000256" key="2">
    <source>
        <dbReference type="ARBA" id="ARBA00023015"/>
    </source>
</evidence>
<dbReference type="SMART" id="SM00345">
    <property type="entry name" value="HTH_GNTR"/>
    <property type="match status" value="1"/>
</dbReference>
<dbReference type="CDD" id="cd07377">
    <property type="entry name" value="WHTH_GntR"/>
    <property type="match status" value="1"/>
</dbReference>
<dbReference type="EMBL" id="FODY01000031">
    <property type="protein sequence ID" value="SEP43851.1"/>
    <property type="molecule type" value="Genomic_DNA"/>
</dbReference>
<evidence type="ECO:0000256" key="3">
    <source>
        <dbReference type="ARBA" id="ARBA00023125"/>
    </source>
</evidence>
<dbReference type="FunFam" id="3.40.1410.10:FF:000008">
    <property type="entry name" value="Transcriptional regulator, GntR family"/>
    <property type="match status" value="1"/>
</dbReference>
<dbReference type="PANTHER" id="PTHR44846:SF12">
    <property type="entry name" value="HTH-TYPE TRANSCRIPTIONAL REGULATOR TRER"/>
    <property type="match status" value="1"/>
</dbReference>
<dbReference type="SMART" id="SM00866">
    <property type="entry name" value="UTRA"/>
    <property type="match status" value="1"/>
</dbReference>
<feature type="domain" description="HTH gntR-type" evidence="6">
    <location>
        <begin position="2"/>
        <end position="70"/>
    </location>
</feature>
<organism evidence="7 8">
    <name type="scientific">Propionispora vibrioides</name>
    <dbReference type="NCBI Taxonomy" id="112903"/>
    <lineage>
        <taxon>Bacteria</taxon>
        <taxon>Bacillati</taxon>
        <taxon>Bacillota</taxon>
        <taxon>Negativicutes</taxon>
        <taxon>Selenomonadales</taxon>
        <taxon>Sporomusaceae</taxon>
        <taxon>Propionispora</taxon>
    </lineage>
</organism>
<evidence type="ECO:0000256" key="5">
    <source>
        <dbReference type="NCBIfam" id="TIGR02404"/>
    </source>
</evidence>
<dbReference type="Proteomes" id="UP000198847">
    <property type="component" value="Unassembled WGS sequence"/>
</dbReference>
<dbReference type="InterPro" id="IPR036390">
    <property type="entry name" value="WH_DNA-bd_sf"/>
</dbReference>
<dbReference type="AlphaFoldDB" id="A0A1H8XVR3"/>
<dbReference type="STRING" id="112903.SAMN04490178_1313"/>
<evidence type="ECO:0000256" key="4">
    <source>
        <dbReference type="ARBA" id="ARBA00023163"/>
    </source>
</evidence>
<keyword evidence="3" id="KW-0238">DNA-binding</keyword>
<dbReference type="SUPFAM" id="SSF46785">
    <property type="entry name" value="Winged helix' DNA-binding domain"/>
    <property type="match status" value="1"/>
</dbReference>
<dbReference type="InterPro" id="IPR050679">
    <property type="entry name" value="Bact_HTH_transcr_reg"/>
</dbReference>
<dbReference type="GO" id="GO:0045892">
    <property type="term" value="P:negative regulation of DNA-templated transcription"/>
    <property type="evidence" value="ECO:0007669"/>
    <property type="project" value="TreeGrafter"/>
</dbReference>
<dbReference type="Pfam" id="PF00392">
    <property type="entry name" value="GntR"/>
    <property type="match status" value="1"/>
</dbReference>
<name>A0A1H8XVR3_9FIRM</name>
<dbReference type="InterPro" id="IPR000524">
    <property type="entry name" value="Tscrpt_reg_HTH_GntR"/>
</dbReference>
<dbReference type="PROSITE" id="PS50949">
    <property type="entry name" value="HTH_GNTR"/>
    <property type="match status" value="1"/>
</dbReference>
<gene>
    <name evidence="7" type="ORF">SAMN04490178_1313</name>
</gene>
<dbReference type="InterPro" id="IPR036388">
    <property type="entry name" value="WH-like_DNA-bd_sf"/>
</dbReference>
<dbReference type="InterPro" id="IPR028978">
    <property type="entry name" value="Chorismate_lyase_/UTRA_dom_sf"/>
</dbReference>
<dbReference type="SUPFAM" id="SSF64288">
    <property type="entry name" value="Chorismate lyase-like"/>
    <property type="match status" value="1"/>
</dbReference>
<dbReference type="Pfam" id="PF07702">
    <property type="entry name" value="UTRA"/>
    <property type="match status" value="1"/>
</dbReference>
<keyword evidence="4" id="KW-0804">Transcription</keyword>
<sequence>MDSKYISIYHEILAKIEDGEIAAGSKLPSETEMIGEYGASRDTVRKALHLLEQNGYIQRIQGKGSFALDINKLSFPVSGLTSFKELAQKMTEKCRTLVKELEKIPADEFIREQLKLPEQAEVWKAVRVRQIGGKKIILDKDFLDARYVPKLTQAICEDSIYEHLETKLGLKIGFAQKEVTVQQATQEDRKYLDFENYNMIVVVKNYTYLEDMTLFQYTESRHRPDKFKFVGFARRN</sequence>
<evidence type="ECO:0000313" key="7">
    <source>
        <dbReference type="EMBL" id="SEP43851.1"/>
    </source>
</evidence>
<reference evidence="7 8" key="1">
    <citation type="submission" date="2016-10" db="EMBL/GenBank/DDBJ databases">
        <authorList>
            <person name="de Groot N.N."/>
        </authorList>
    </citation>
    <scope>NUCLEOTIDE SEQUENCE [LARGE SCALE GENOMIC DNA]</scope>
    <source>
        <strain evidence="7 8">DSM 13305</strain>
    </source>
</reference>
<dbReference type="PANTHER" id="PTHR44846">
    <property type="entry name" value="MANNOSYL-D-GLYCERATE TRANSPORT/METABOLISM SYSTEM REPRESSOR MNGR-RELATED"/>
    <property type="match status" value="1"/>
</dbReference>
<evidence type="ECO:0000259" key="6">
    <source>
        <dbReference type="PROSITE" id="PS50949"/>
    </source>
</evidence>
<keyword evidence="8" id="KW-1185">Reference proteome</keyword>
<dbReference type="OrthoDB" id="457376at2"/>
<dbReference type="GO" id="GO:0003700">
    <property type="term" value="F:DNA-binding transcription factor activity"/>
    <property type="evidence" value="ECO:0007669"/>
    <property type="project" value="UniProtKB-UniRule"/>
</dbReference>
<dbReference type="NCBIfam" id="TIGR02404">
    <property type="entry name" value="trehalos_R_Bsub"/>
    <property type="match status" value="1"/>
</dbReference>
<dbReference type="InterPro" id="IPR011663">
    <property type="entry name" value="UTRA"/>
</dbReference>
<dbReference type="PRINTS" id="PR00035">
    <property type="entry name" value="HTHGNTR"/>
</dbReference>
<protein>
    <recommendedName>
        <fullName evidence="5">Trehalose operon repressor</fullName>
    </recommendedName>
</protein>
<dbReference type="GO" id="GO:0003677">
    <property type="term" value="F:DNA binding"/>
    <property type="evidence" value="ECO:0007669"/>
    <property type="project" value="UniProtKB-UniRule"/>
</dbReference>
<keyword evidence="2" id="KW-0805">Transcription regulation</keyword>
<accession>A0A1H8XVR3</accession>
<keyword evidence="1" id="KW-0678">Repressor</keyword>
<dbReference type="RefSeq" id="WP_091751205.1">
    <property type="nucleotide sequence ID" value="NZ_FODY01000031.1"/>
</dbReference>